<accession>A0A642UTX0</accession>
<dbReference type="PANTHER" id="PTHR15837">
    <property type="entry name" value="RAN GUANINE NUCLEOTIDE RELEASE FACTOR"/>
    <property type="match status" value="1"/>
</dbReference>
<dbReference type="Pfam" id="PF04603">
    <property type="entry name" value="Mog1"/>
    <property type="match status" value="1"/>
</dbReference>
<keyword evidence="2" id="KW-0813">Transport</keyword>
<dbReference type="VEuPathDB" id="FungiDB:DIURU_002712"/>
<protein>
    <recommendedName>
        <fullName evidence="6">Mog1p/PsbP-like protein</fullName>
    </recommendedName>
</protein>
<keyword evidence="5" id="KW-1185">Reference proteome</keyword>
<evidence type="ECO:0008006" key="6">
    <source>
        <dbReference type="Google" id="ProtNLM"/>
    </source>
</evidence>
<dbReference type="PANTHER" id="PTHR15837:SF0">
    <property type="entry name" value="RAN GUANINE NUCLEOTIDE RELEASE FACTOR"/>
    <property type="match status" value="1"/>
</dbReference>
<organism evidence="4 5">
    <name type="scientific">Diutina rugosa</name>
    <name type="common">Yeast</name>
    <name type="synonym">Candida rugosa</name>
    <dbReference type="NCBI Taxonomy" id="5481"/>
    <lineage>
        <taxon>Eukaryota</taxon>
        <taxon>Fungi</taxon>
        <taxon>Dikarya</taxon>
        <taxon>Ascomycota</taxon>
        <taxon>Saccharomycotina</taxon>
        <taxon>Pichiomycetes</taxon>
        <taxon>Debaryomycetaceae</taxon>
        <taxon>Diutina</taxon>
    </lineage>
</organism>
<keyword evidence="3" id="KW-0653">Protein transport</keyword>
<dbReference type="RefSeq" id="XP_034012564.1">
    <property type="nucleotide sequence ID" value="XM_034155394.1"/>
</dbReference>
<dbReference type="SUPFAM" id="SSF55724">
    <property type="entry name" value="Mog1p/PsbP-like"/>
    <property type="match status" value="1"/>
</dbReference>
<dbReference type="Gene3D" id="3.40.1000.10">
    <property type="entry name" value="Mog1/PsbP, alpha/beta/alpha sandwich"/>
    <property type="match status" value="1"/>
</dbReference>
<reference evidence="4 5" key="1">
    <citation type="submission" date="2019-07" db="EMBL/GenBank/DDBJ databases">
        <title>Genome assembly of two rare yeast pathogens: Diutina rugosa and Trichomonascus ciferrii.</title>
        <authorList>
            <person name="Mixao V."/>
            <person name="Saus E."/>
            <person name="Hansen A."/>
            <person name="Lass-Flor C."/>
            <person name="Gabaldon T."/>
        </authorList>
    </citation>
    <scope>NUCLEOTIDE SEQUENCE [LARGE SCALE GENOMIC DNA]</scope>
    <source>
        <strain evidence="4 5">CBS 613</strain>
    </source>
</reference>
<dbReference type="GeneID" id="54781363"/>
<dbReference type="GO" id="GO:0031267">
    <property type="term" value="F:small GTPase binding"/>
    <property type="evidence" value="ECO:0007669"/>
    <property type="project" value="TreeGrafter"/>
</dbReference>
<dbReference type="InterPro" id="IPR016123">
    <property type="entry name" value="Mog1/PsbP_a/b/a-sand"/>
</dbReference>
<dbReference type="InterPro" id="IPR007681">
    <property type="entry name" value="Mog1"/>
</dbReference>
<proteinExistence type="inferred from homology"/>
<dbReference type="AlphaFoldDB" id="A0A642UTX0"/>
<dbReference type="OMA" id="DVSHIRQ"/>
<dbReference type="EMBL" id="SWFT01000082">
    <property type="protein sequence ID" value="KAA8902816.1"/>
    <property type="molecule type" value="Genomic_DNA"/>
</dbReference>
<dbReference type="GO" id="GO:0006606">
    <property type="term" value="P:protein import into nucleus"/>
    <property type="evidence" value="ECO:0007669"/>
    <property type="project" value="TreeGrafter"/>
</dbReference>
<comment type="similarity">
    <text evidence="1">Belongs to the MOG1 family.</text>
</comment>
<name>A0A642UTX0_DIURU</name>
<sequence>MAPLYGGAITVALPDDAVDASKVREVPDTQEVFVFSHPESVLWDRSLIFDLLELVDGDDYDTIMGHHIADITDENPTNRYLEDVVTDIDVNGQKVACKLSLIEFSNRRRDATEAGAPPYIVTLIGLIRLTNVATDFLVTLNVPVANSQAGDSVVIDPVYALFKQVVGSLKVERWDLFG</sequence>
<dbReference type="OrthoDB" id="10255285at2759"/>
<gene>
    <name evidence="4" type="ORF">DIURU_002712</name>
</gene>
<dbReference type="Proteomes" id="UP000449547">
    <property type="component" value="Unassembled WGS sequence"/>
</dbReference>
<dbReference type="GO" id="GO:0005634">
    <property type="term" value="C:nucleus"/>
    <property type="evidence" value="ECO:0007669"/>
    <property type="project" value="TreeGrafter"/>
</dbReference>
<evidence type="ECO:0000313" key="5">
    <source>
        <dbReference type="Proteomes" id="UP000449547"/>
    </source>
</evidence>
<dbReference type="GO" id="GO:0005085">
    <property type="term" value="F:guanyl-nucleotide exchange factor activity"/>
    <property type="evidence" value="ECO:0007669"/>
    <property type="project" value="TreeGrafter"/>
</dbReference>
<comment type="caution">
    <text evidence="4">The sequence shown here is derived from an EMBL/GenBank/DDBJ whole genome shotgun (WGS) entry which is preliminary data.</text>
</comment>
<evidence type="ECO:0000313" key="4">
    <source>
        <dbReference type="EMBL" id="KAA8902816.1"/>
    </source>
</evidence>
<evidence type="ECO:0000256" key="1">
    <source>
        <dbReference type="ARBA" id="ARBA00010307"/>
    </source>
</evidence>
<evidence type="ECO:0000256" key="2">
    <source>
        <dbReference type="ARBA" id="ARBA00022448"/>
    </source>
</evidence>
<evidence type="ECO:0000256" key="3">
    <source>
        <dbReference type="ARBA" id="ARBA00022927"/>
    </source>
</evidence>